<evidence type="ECO:0000259" key="4">
    <source>
        <dbReference type="Pfam" id="PF08125"/>
    </source>
</evidence>
<organism evidence="5 6">
    <name type="scientific">Stratiformator vulcanicus</name>
    <dbReference type="NCBI Taxonomy" id="2527980"/>
    <lineage>
        <taxon>Bacteria</taxon>
        <taxon>Pseudomonadati</taxon>
        <taxon>Planctomycetota</taxon>
        <taxon>Planctomycetia</taxon>
        <taxon>Planctomycetales</taxon>
        <taxon>Planctomycetaceae</taxon>
        <taxon>Stratiformator</taxon>
    </lineage>
</organism>
<dbReference type="GO" id="GO:0009026">
    <property type="term" value="F:tagaturonate reductase activity"/>
    <property type="evidence" value="ECO:0007669"/>
    <property type="project" value="UniProtKB-EC"/>
</dbReference>
<dbReference type="GO" id="GO:0008926">
    <property type="term" value="F:mannitol-1-phosphate 5-dehydrogenase activity"/>
    <property type="evidence" value="ECO:0007669"/>
    <property type="project" value="TreeGrafter"/>
</dbReference>
<dbReference type="InterPro" id="IPR008927">
    <property type="entry name" value="6-PGluconate_DH-like_C_sf"/>
</dbReference>
<protein>
    <submittedName>
        <fullName evidence="5">Altronate oxidoreductase</fullName>
        <ecNumber evidence="5">1.1.1.58</ecNumber>
    </submittedName>
</protein>
<dbReference type="Gene3D" id="1.10.1040.10">
    <property type="entry name" value="N-(1-d-carboxylethyl)-l-norvaline Dehydrogenase, domain 2"/>
    <property type="match status" value="1"/>
</dbReference>
<dbReference type="GO" id="GO:0005829">
    <property type="term" value="C:cytosol"/>
    <property type="evidence" value="ECO:0007669"/>
    <property type="project" value="TreeGrafter"/>
</dbReference>
<evidence type="ECO:0000313" key="5">
    <source>
        <dbReference type="EMBL" id="QDT39268.1"/>
    </source>
</evidence>
<feature type="domain" description="Mannitol dehydrogenase N-terminal" evidence="3">
    <location>
        <begin position="5"/>
        <end position="229"/>
    </location>
</feature>
<name>A0A517R5V4_9PLAN</name>
<dbReference type="EMBL" id="CP036268">
    <property type="protein sequence ID" value="QDT39268.1"/>
    <property type="molecule type" value="Genomic_DNA"/>
</dbReference>
<keyword evidence="2" id="KW-0520">NAD</keyword>
<sequence length="375" mass="41940">MSAETILQFGAGRFLRGFIDRFVHEANAAGQDVGRVVVVQSTSGKRAQLLKEHPKGYPVVVRGYRDGELIEERTDVASVSRALVADSEWDEVMRFAGSPHLKLLVTNATEAGYVLSGDTDKGLAPNTMPGKLTRVLHRRFETGGDPVTVLPCELIAENATRLQNLVVQQAEQWKLDSRFVYWLANECVWLNNLVDCMISDLPDEHAAVQENPLAIMAEPYALLAIERPRSGELNLFDHPAVKVVDDLAPYYLRKVRVLNGVHTAMVAKYLGSEYETVQAVLDSPDGIKWTRELLYEEIVPTLKDRVEGADQFADDTLDRFRNPHMAHRLSNIRLNHEDKVPVRLGPTAVDYEKLFGKKPPILTSCMERDLAAEGL</sequence>
<dbReference type="InterPro" id="IPR013118">
    <property type="entry name" value="Mannitol_DH_C"/>
</dbReference>
<feature type="domain" description="Mannitol dehydrogenase C-terminal" evidence="4">
    <location>
        <begin position="246"/>
        <end position="344"/>
    </location>
</feature>
<dbReference type="GO" id="GO:0019592">
    <property type="term" value="P:mannitol catabolic process"/>
    <property type="evidence" value="ECO:0007669"/>
    <property type="project" value="TreeGrafter"/>
</dbReference>
<dbReference type="EC" id="1.1.1.58" evidence="5"/>
<dbReference type="Gene3D" id="3.40.50.720">
    <property type="entry name" value="NAD(P)-binding Rossmann-like Domain"/>
    <property type="match status" value="1"/>
</dbReference>
<dbReference type="Pfam" id="PF01232">
    <property type="entry name" value="Mannitol_dh"/>
    <property type="match status" value="1"/>
</dbReference>
<evidence type="ECO:0000256" key="2">
    <source>
        <dbReference type="ARBA" id="ARBA00023027"/>
    </source>
</evidence>
<reference evidence="5 6" key="1">
    <citation type="submission" date="2019-02" db="EMBL/GenBank/DDBJ databases">
        <title>Deep-cultivation of Planctomycetes and their phenomic and genomic characterization uncovers novel biology.</title>
        <authorList>
            <person name="Wiegand S."/>
            <person name="Jogler M."/>
            <person name="Boedeker C."/>
            <person name="Pinto D."/>
            <person name="Vollmers J."/>
            <person name="Rivas-Marin E."/>
            <person name="Kohn T."/>
            <person name="Peeters S.H."/>
            <person name="Heuer A."/>
            <person name="Rast P."/>
            <person name="Oberbeckmann S."/>
            <person name="Bunk B."/>
            <person name="Jeske O."/>
            <person name="Meyerdierks A."/>
            <person name="Storesund J.E."/>
            <person name="Kallscheuer N."/>
            <person name="Luecker S."/>
            <person name="Lage O.M."/>
            <person name="Pohl T."/>
            <person name="Merkel B.J."/>
            <person name="Hornburger P."/>
            <person name="Mueller R.-W."/>
            <person name="Bruemmer F."/>
            <person name="Labrenz M."/>
            <person name="Spormann A.M."/>
            <person name="Op den Camp H."/>
            <person name="Overmann J."/>
            <person name="Amann R."/>
            <person name="Jetten M.S.M."/>
            <person name="Mascher T."/>
            <person name="Medema M.H."/>
            <person name="Devos D.P."/>
            <person name="Kaster A.-K."/>
            <person name="Ovreas L."/>
            <person name="Rohde M."/>
            <person name="Galperin M.Y."/>
            <person name="Jogler C."/>
        </authorList>
    </citation>
    <scope>NUCLEOTIDE SEQUENCE [LARGE SCALE GENOMIC DNA]</scope>
    <source>
        <strain evidence="5 6">Pan189</strain>
    </source>
</reference>
<dbReference type="KEGG" id="svp:Pan189_36720"/>
<accession>A0A517R5V4</accession>
<evidence type="ECO:0000313" key="6">
    <source>
        <dbReference type="Proteomes" id="UP000317318"/>
    </source>
</evidence>
<dbReference type="AlphaFoldDB" id="A0A517R5V4"/>
<keyword evidence="1 5" id="KW-0560">Oxidoreductase</keyword>
<evidence type="ECO:0000259" key="3">
    <source>
        <dbReference type="Pfam" id="PF01232"/>
    </source>
</evidence>
<dbReference type="Proteomes" id="UP000317318">
    <property type="component" value="Chromosome"/>
</dbReference>
<evidence type="ECO:0000256" key="1">
    <source>
        <dbReference type="ARBA" id="ARBA00023002"/>
    </source>
</evidence>
<dbReference type="SUPFAM" id="SSF48179">
    <property type="entry name" value="6-phosphogluconate dehydrogenase C-terminal domain-like"/>
    <property type="match status" value="1"/>
</dbReference>
<dbReference type="PANTHER" id="PTHR30524">
    <property type="entry name" value="MANNITOL-1-PHOSPHATE 5-DEHYDROGENASE"/>
    <property type="match status" value="1"/>
</dbReference>
<dbReference type="OrthoDB" id="9768714at2"/>
<dbReference type="PANTHER" id="PTHR30524:SF0">
    <property type="entry name" value="ALTRONATE OXIDOREDUCTASE-RELATED"/>
    <property type="match status" value="1"/>
</dbReference>
<proteinExistence type="predicted"/>
<dbReference type="Pfam" id="PF08125">
    <property type="entry name" value="Mannitol_dh_C"/>
    <property type="match status" value="1"/>
</dbReference>
<gene>
    <name evidence="5" type="primary">uxaB</name>
    <name evidence="5" type="ORF">Pan189_36720</name>
</gene>
<dbReference type="RefSeq" id="WP_145365418.1">
    <property type="nucleotide sequence ID" value="NZ_CP036268.1"/>
</dbReference>
<dbReference type="InterPro" id="IPR013328">
    <property type="entry name" value="6PGD_dom2"/>
</dbReference>
<keyword evidence="6" id="KW-1185">Reference proteome</keyword>
<dbReference type="SUPFAM" id="SSF51735">
    <property type="entry name" value="NAD(P)-binding Rossmann-fold domains"/>
    <property type="match status" value="1"/>
</dbReference>
<dbReference type="InterPro" id="IPR013131">
    <property type="entry name" value="Mannitol_DH_N"/>
</dbReference>
<dbReference type="InterPro" id="IPR036291">
    <property type="entry name" value="NAD(P)-bd_dom_sf"/>
</dbReference>